<gene>
    <name evidence="2" type="ORF">Malapachy_2802</name>
</gene>
<evidence type="ECO:0000256" key="1">
    <source>
        <dbReference type="SAM" id="MobiDB-lite"/>
    </source>
</evidence>
<proteinExistence type="predicted"/>
<evidence type="ECO:0008006" key="4">
    <source>
        <dbReference type="Google" id="ProtNLM"/>
    </source>
</evidence>
<dbReference type="InterPro" id="IPR009078">
    <property type="entry name" value="Ferritin-like_SF"/>
</dbReference>
<dbReference type="STRING" id="77020.A0A0M8MRU8"/>
<dbReference type="PANTHER" id="PTHR42782:SF2">
    <property type="entry name" value="3-OXOACYL-[ACYL-CARRIER-PROTEIN] SYNTHASE-LIKE PROTEIN"/>
    <property type="match status" value="1"/>
</dbReference>
<dbReference type="PANTHER" id="PTHR42782">
    <property type="entry name" value="SI:CH73-314G15.3"/>
    <property type="match status" value="1"/>
</dbReference>
<dbReference type="SUPFAM" id="SSF47240">
    <property type="entry name" value="Ferritin-like"/>
    <property type="match status" value="1"/>
</dbReference>
<comment type="caution">
    <text evidence="2">The sequence shown here is derived from an EMBL/GenBank/DDBJ whole genome shotgun (WGS) entry which is preliminary data.</text>
</comment>
<dbReference type="OrthoDB" id="426882at2759"/>
<evidence type="ECO:0000313" key="2">
    <source>
        <dbReference type="EMBL" id="KOS12520.1"/>
    </source>
</evidence>
<dbReference type="Proteomes" id="UP000037751">
    <property type="component" value="Unassembled WGS sequence"/>
</dbReference>
<accession>A0A0M8MRU8</accession>
<feature type="compositionally biased region" description="Basic and acidic residues" evidence="1">
    <location>
        <begin position="260"/>
        <end position="279"/>
    </location>
</feature>
<protein>
    <recommendedName>
        <fullName evidence="4">DUF455-domain-containing protein</fullName>
    </recommendedName>
</protein>
<dbReference type="CDD" id="cd00657">
    <property type="entry name" value="Ferritin_like"/>
    <property type="match status" value="1"/>
</dbReference>
<name>A0A0M8MRU8_9BASI</name>
<reference evidence="2 3" key="1">
    <citation type="submission" date="2015-07" db="EMBL/GenBank/DDBJ databases">
        <title>Draft Genome Sequence of Malassezia furfur CBS1878 and Malassezia pachydermatis CBS1879.</title>
        <authorList>
            <person name="Triana S."/>
            <person name="Ohm R."/>
            <person name="Gonzalez A."/>
            <person name="DeCock H."/>
            <person name="Restrepo S."/>
            <person name="Celis A."/>
        </authorList>
    </citation>
    <scope>NUCLEOTIDE SEQUENCE [LARGE SCALE GENOMIC DNA]</scope>
    <source>
        <strain evidence="2 3">CBS 1879</strain>
    </source>
</reference>
<evidence type="ECO:0000313" key="3">
    <source>
        <dbReference type="Proteomes" id="UP000037751"/>
    </source>
</evidence>
<keyword evidence="3" id="KW-1185">Reference proteome</keyword>
<dbReference type="RefSeq" id="XP_017990152.1">
    <property type="nucleotide sequence ID" value="XM_018137288.1"/>
</dbReference>
<dbReference type="InterPro" id="IPR007402">
    <property type="entry name" value="DUF455"/>
</dbReference>
<organism evidence="2 3">
    <name type="scientific">Malassezia pachydermatis</name>
    <dbReference type="NCBI Taxonomy" id="77020"/>
    <lineage>
        <taxon>Eukaryota</taxon>
        <taxon>Fungi</taxon>
        <taxon>Dikarya</taxon>
        <taxon>Basidiomycota</taxon>
        <taxon>Ustilaginomycotina</taxon>
        <taxon>Malasseziomycetes</taxon>
        <taxon>Malasseziales</taxon>
        <taxon>Malasseziaceae</taxon>
        <taxon>Malassezia</taxon>
    </lineage>
</organism>
<dbReference type="AlphaFoldDB" id="A0A0M8MRU8"/>
<dbReference type="VEuPathDB" id="FungiDB:Malapachy_2802"/>
<feature type="region of interest" description="Disordered" evidence="1">
    <location>
        <begin position="247"/>
        <end position="279"/>
    </location>
</feature>
<dbReference type="GeneID" id="28729164"/>
<dbReference type="Pfam" id="PF04305">
    <property type="entry name" value="DUF455"/>
    <property type="match status" value="1"/>
</dbReference>
<sequence>MSRVRVRIGTQAELQEAARHRITLRHTETGDLHALLLFAVASASSTTSPTYYCMEATCPHLGAPLEKGHLQPAPDDVEDFVVVWRLLTQMARTYCLYSQQQYDFKLSTGESSTGMRTCVYAVDRRPDGTVLMEPPTSDVQRDGTSVWQLHSCVAVPEDYARLPPSTTVSTPPLTLAALGDASSFDPASVPPPSTVPTTLVAWAVLILQTPSPLHKVAYTRMAYEAFQRDDTMPIGGGAWDDTGAWSIPTDEQPPAWPPRMSDEDRVEPGREPRRGRGGTEKSRIALLHALANIEQWAIDLAWDIIARGPHLSAQLAQTATERTPASPLPRAYYADFCRVAYDEAKHFTLLQKRLIEMGSYFGALPVHHGLWESAVETSQDLLARLSIVHLVHEARGLDVNPATIRKFEAAGDARSVESLRIIHLDEITHVAAGHRWLTFLCETLSPPRVPVEVFRSAVQQHFVGRLKGPFNVADRAQAGLTRDWYDHLDGAPSQRMGVQRQEVAGG</sequence>
<dbReference type="EMBL" id="LGAV01000011">
    <property type="protein sequence ID" value="KOS12520.1"/>
    <property type="molecule type" value="Genomic_DNA"/>
</dbReference>